<evidence type="ECO:0000259" key="3">
    <source>
        <dbReference type="Pfam" id="PF00651"/>
    </source>
</evidence>
<dbReference type="Pfam" id="PF00651">
    <property type="entry name" value="BTB"/>
    <property type="match status" value="1"/>
</dbReference>
<sequence>MQSNGVIILNDVSSEGMRALIEYTYTSRVTLSLTNIENVLSAASHLQFLDVIEACSSYLEEQMNIDNCVDVATIAETYSLNSLKKKLLF</sequence>
<organism evidence="5 6">
    <name type="scientific">Dinothrombium tinctorium</name>
    <dbReference type="NCBI Taxonomy" id="1965070"/>
    <lineage>
        <taxon>Eukaryota</taxon>
        <taxon>Metazoa</taxon>
        <taxon>Ecdysozoa</taxon>
        <taxon>Arthropoda</taxon>
        <taxon>Chelicerata</taxon>
        <taxon>Arachnida</taxon>
        <taxon>Acari</taxon>
        <taxon>Acariformes</taxon>
        <taxon>Trombidiformes</taxon>
        <taxon>Prostigmata</taxon>
        <taxon>Anystina</taxon>
        <taxon>Parasitengona</taxon>
        <taxon>Trombidioidea</taxon>
        <taxon>Trombidiidae</taxon>
        <taxon>Dinothrombium</taxon>
    </lineage>
</organism>
<dbReference type="InterPro" id="IPR011333">
    <property type="entry name" value="SKP1/BTB/POZ_sf"/>
</dbReference>
<evidence type="ECO:0000256" key="1">
    <source>
        <dbReference type="ARBA" id="ARBA00022441"/>
    </source>
</evidence>
<dbReference type="Gene3D" id="3.30.710.10">
    <property type="entry name" value="Potassium Channel Kv1.1, Chain A"/>
    <property type="match status" value="1"/>
</dbReference>
<keyword evidence="2" id="KW-0677">Repeat</keyword>
<evidence type="ECO:0000313" key="5">
    <source>
        <dbReference type="EMBL" id="RWS10346.1"/>
    </source>
</evidence>
<name>A0A3S3S4R3_9ACAR</name>
<reference evidence="5 6" key="1">
    <citation type="journal article" date="2018" name="Gigascience">
        <title>Genomes of trombidid mites reveal novel predicted allergens and laterally-transferred genes associated with secondary metabolism.</title>
        <authorList>
            <person name="Dong X."/>
            <person name="Chaisiri K."/>
            <person name="Xia D."/>
            <person name="Armstrong S.D."/>
            <person name="Fang Y."/>
            <person name="Donnelly M.J."/>
            <person name="Kadowaki T."/>
            <person name="McGarry J.W."/>
            <person name="Darby A.C."/>
            <person name="Makepeace B.L."/>
        </authorList>
    </citation>
    <scope>NUCLEOTIDE SEQUENCE [LARGE SCALE GENOMIC DNA]</scope>
    <source>
        <strain evidence="5">UoL-WK</strain>
    </source>
</reference>
<dbReference type="OrthoDB" id="45365at2759"/>
<dbReference type="AlphaFoldDB" id="A0A3S3S4R3"/>
<dbReference type="PANTHER" id="PTHR45632:SF3">
    <property type="entry name" value="KELCH-LIKE PROTEIN 32"/>
    <property type="match status" value="1"/>
</dbReference>
<evidence type="ECO:0000313" key="4">
    <source>
        <dbReference type="EMBL" id="RWS04817.1"/>
    </source>
</evidence>
<dbReference type="EMBL" id="NCKU01005252">
    <property type="protein sequence ID" value="RWS04817.1"/>
    <property type="molecule type" value="Genomic_DNA"/>
</dbReference>
<feature type="domain" description="BTB" evidence="3">
    <location>
        <begin position="5"/>
        <end position="62"/>
    </location>
</feature>
<dbReference type="EMBL" id="NCKU01002128">
    <property type="protein sequence ID" value="RWS10346.1"/>
    <property type="molecule type" value="Genomic_DNA"/>
</dbReference>
<dbReference type="SUPFAM" id="SSF54695">
    <property type="entry name" value="POZ domain"/>
    <property type="match status" value="1"/>
</dbReference>
<gene>
    <name evidence="5" type="ORF">B4U79_18086</name>
    <name evidence="4" type="ORF">B4U79_18349</name>
</gene>
<dbReference type="STRING" id="1965070.A0A3S3S4R3"/>
<dbReference type="PANTHER" id="PTHR45632">
    <property type="entry name" value="LD33804P"/>
    <property type="match status" value="1"/>
</dbReference>
<dbReference type="Proteomes" id="UP000285301">
    <property type="component" value="Unassembled WGS sequence"/>
</dbReference>
<dbReference type="InterPro" id="IPR000210">
    <property type="entry name" value="BTB/POZ_dom"/>
</dbReference>
<proteinExistence type="predicted"/>
<evidence type="ECO:0000256" key="2">
    <source>
        <dbReference type="ARBA" id="ARBA00022737"/>
    </source>
</evidence>
<keyword evidence="1" id="KW-0880">Kelch repeat</keyword>
<reference evidence="5" key="2">
    <citation type="submission" date="2018-11" db="EMBL/GenBank/DDBJ databases">
        <title>Trombidioid mite genomics.</title>
        <authorList>
            <person name="Dong X."/>
        </authorList>
    </citation>
    <scope>NUCLEOTIDE SEQUENCE</scope>
    <source>
        <strain evidence="5">UoL-WK</strain>
    </source>
</reference>
<keyword evidence="6" id="KW-1185">Reference proteome</keyword>
<protein>
    <submittedName>
        <fullName evidence="5">Kelch-like protein 26</fullName>
    </submittedName>
</protein>
<comment type="caution">
    <text evidence="5">The sequence shown here is derived from an EMBL/GenBank/DDBJ whole genome shotgun (WGS) entry which is preliminary data.</text>
</comment>
<accession>A0A3S3S4R3</accession>
<evidence type="ECO:0000313" key="6">
    <source>
        <dbReference type="Proteomes" id="UP000285301"/>
    </source>
</evidence>